<dbReference type="InterPro" id="IPR021109">
    <property type="entry name" value="Peptidase_aspartic_dom_sf"/>
</dbReference>
<sequence>MALTQNSLWNSGSGMENVMGTPDREGNVIATVHGAANNVRTRTLLDTGASLSMISLDLAGKFKLKIN</sequence>
<organism evidence="2 3">
    <name type="scientific">Phytophthora megakarya</name>
    <dbReference type="NCBI Taxonomy" id="4795"/>
    <lineage>
        <taxon>Eukaryota</taxon>
        <taxon>Sar</taxon>
        <taxon>Stramenopiles</taxon>
        <taxon>Oomycota</taxon>
        <taxon>Peronosporomycetes</taxon>
        <taxon>Peronosporales</taxon>
        <taxon>Peronosporaceae</taxon>
        <taxon>Phytophthora</taxon>
    </lineage>
</organism>
<dbReference type="OrthoDB" id="128412at2759"/>
<evidence type="ECO:0000313" key="3">
    <source>
        <dbReference type="Proteomes" id="UP000198211"/>
    </source>
</evidence>
<protein>
    <recommendedName>
        <fullName evidence="4">Peptidase A2 domain-containing protein</fullName>
    </recommendedName>
</protein>
<dbReference type="EMBL" id="NBNE01002181">
    <property type="protein sequence ID" value="OWZ11253.1"/>
    <property type="molecule type" value="Genomic_DNA"/>
</dbReference>
<dbReference type="Proteomes" id="UP000198211">
    <property type="component" value="Unassembled WGS sequence"/>
</dbReference>
<feature type="compositionally biased region" description="Polar residues" evidence="1">
    <location>
        <begin position="1"/>
        <end position="14"/>
    </location>
</feature>
<name>A0A225W0M6_9STRA</name>
<comment type="caution">
    <text evidence="2">The sequence shown here is derived from an EMBL/GenBank/DDBJ whole genome shotgun (WGS) entry which is preliminary data.</text>
</comment>
<dbReference type="AlphaFoldDB" id="A0A225W0M6"/>
<keyword evidence="3" id="KW-1185">Reference proteome</keyword>
<dbReference type="Gene3D" id="2.40.70.10">
    <property type="entry name" value="Acid Proteases"/>
    <property type="match status" value="1"/>
</dbReference>
<reference evidence="3" key="1">
    <citation type="submission" date="2017-03" db="EMBL/GenBank/DDBJ databases">
        <title>Phytopthora megakarya and P. palmivora, two closely related causual agents of cacao black pod achieved similar genome size and gene model numbers by different mechanisms.</title>
        <authorList>
            <person name="Ali S."/>
            <person name="Shao J."/>
            <person name="Larry D.J."/>
            <person name="Kronmiller B."/>
            <person name="Shen D."/>
            <person name="Strem M.D."/>
            <person name="Melnick R.L."/>
            <person name="Guiltinan M.J."/>
            <person name="Tyler B.M."/>
            <person name="Meinhardt L.W."/>
            <person name="Bailey B.A."/>
        </authorList>
    </citation>
    <scope>NUCLEOTIDE SEQUENCE [LARGE SCALE GENOMIC DNA]</scope>
    <source>
        <strain evidence="3">zdho120</strain>
    </source>
</reference>
<evidence type="ECO:0000313" key="2">
    <source>
        <dbReference type="EMBL" id="OWZ11253.1"/>
    </source>
</evidence>
<accession>A0A225W0M6</accession>
<proteinExistence type="predicted"/>
<gene>
    <name evidence="2" type="ORF">PHMEG_00015747</name>
</gene>
<dbReference type="SUPFAM" id="SSF50630">
    <property type="entry name" value="Acid proteases"/>
    <property type="match status" value="1"/>
</dbReference>
<feature type="region of interest" description="Disordered" evidence="1">
    <location>
        <begin position="1"/>
        <end position="22"/>
    </location>
</feature>
<evidence type="ECO:0000256" key="1">
    <source>
        <dbReference type="SAM" id="MobiDB-lite"/>
    </source>
</evidence>
<evidence type="ECO:0008006" key="4">
    <source>
        <dbReference type="Google" id="ProtNLM"/>
    </source>
</evidence>